<dbReference type="InterPro" id="IPR001245">
    <property type="entry name" value="Ser-Thr/Tyr_kinase_cat_dom"/>
</dbReference>
<dbReference type="InterPro" id="IPR050401">
    <property type="entry name" value="Cyclic_nucleotide_synthase"/>
</dbReference>
<evidence type="ECO:0000256" key="11">
    <source>
        <dbReference type="PROSITE-ProRule" id="PRU00087"/>
    </source>
</evidence>
<dbReference type="InterPro" id="IPR029787">
    <property type="entry name" value="Nucleotide_cyclase"/>
</dbReference>
<organism evidence="17 18">
    <name type="scientific">Seminavis robusta</name>
    <dbReference type="NCBI Taxonomy" id="568900"/>
    <lineage>
        <taxon>Eukaryota</taxon>
        <taxon>Sar</taxon>
        <taxon>Stramenopiles</taxon>
        <taxon>Ochrophyta</taxon>
        <taxon>Bacillariophyta</taxon>
        <taxon>Bacillariophyceae</taxon>
        <taxon>Bacillariophycidae</taxon>
        <taxon>Naviculales</taxon>
        <taxon>Naviculaceae</taxon>
        <taxon>Seminavis</taxon>
    </lineage>
</organism>
<evidence type="ECO:0000256" key="9">
    <source>
        <dbReference type="ARBA" id="ARBA00023239"/>
    </source>
</evidence>
<dbReference type="Gene3D" id="3.40.190.10">
    <property type="entry name" value="Periplasmic binding protein-like II"/>
    <property type="match status" value="1"/>
</dbReference>
<comment type="caution">
    <text evidence="17">The sequence shown here is derived from an EMBL/GenBank/DDBJ whole genome shotgun (WGS) entry which is preliminary data.</text>
</comment>
<evidence type="ECO:0000256" key="5">
    <source>
        <dbReference type="ARBA" id="ARBA00022741"/>
    </source>
</evidence>
<dbReference type="PROSITE" id="PS00108">
    <property type="entry name" value="PROTEIN_KINASE_ST"/>
    <property type="match status" value="1"/>
</dbReference>
<name>A0A9N8EPC4_9STRA</name>
<dbReference type="InterPro" id="IPR000719">
    <property type="entry name" value="Prot_kinase_dom"/>
</dbReference>
<dbReference type="InterPro" id="IPR017868">
    <property type="entry name" value="Filamin/ABP280_repeat-like"/>
</dbReference>
<dbReference type="FunFam" id="3.30.70.1230:FF:000030">
    <property type="entry name" value="Si:ch211-215j19.12"/>
    <property type="match status" value="1"/>
</dbReference>
<evidence type="ECO:0000256" key="7">
    <source>
        <dbReference type="ARBA" id="ARBA00022989"/>
    </source>
</evidence>
<evidence type="ECO:0000259" key="15">
    <source>
        <dbReference type="PROSITE" id="PS50011"/>
    </source>
</evidence>
<dbReference type="EC" id="4.6.1.2" evidence="2"/>
<evidence type="ECO:0000256" key="13">
    <source>
        <dbReference type="SAM" id="MobiDB-lite"/>
    </source>
</evidence>
<gene>
    <name evidence="17" type="ORF">SEMRO_1484_G276450.1</name>
</gene>
<keyword evidence="10" id="KW-0141">cGMP biosynthesis</keyword>
<keyword evidence="9" id="KW-0456">Lyase</keyword>
<keyword evidence="8" id="KW-0472">Membrane</keyword>
<dbReference type="OrthoDB" id="346907at2759"/>
<evidence type="ECO:0000256" key="8">
    <source>
        <dbReference type="ARBA" id="ARBA00023136"/>
    </source>
</evidence>
<dbReference type="Proteomes" id="UP001153069">
    <property type="component" value="Unassembled WGS sequence"/>
</dbReference>
<dbReference type="InterPro" id="IPR011009">
    <property type="entry name" value="Kinase-like_dom_sf"/>
</dbReference>
<dbReference type="PANTHER" id="PTHR11920:SF335">
    <property type="entry name" value="GUANYLATE CYCLASE"/>
    <property type="match status" value="1"/>
</dbReference>
<reference evidence="17" key="1">
    <citation type="submission" date="2020-06" db="EMBL/GenBank/DDBJ databases">
        <authorList>
            <consortium name="Plant Systems Biology data submission"/>
        </authorList>
    </citation>
    <scope>NUCLEOTIDE SEQUENCE</scope>
    <source>
        <strain evidence="17">D6</strain>
    </source>
</reference>
<dbReference type="PRINTS" id="PR00109">
    <property type="entry name" value="TYRKINASE"/>
</dbReference>
<feature type="domain" description="Protein kinase" evidence="15">
    <location>
        <begin position="640"/>
        <end position="1018"/>
    </location>
</feature>
<dbReference type="PROSITE" id="PS50194">
    <property type="entry name" value="FILAMIN_REPEAT"/>
    <property type="match status" value="1"/>
</dbReference>
<dbReference type="PANTHER" id="PTHR11920">
    <property type="entry name" value="GUANYLYL CYCLASE"/>
    <property type="match status" value="1"/>
</dbReference>
<keyword evidence="14" id="KW-0732">Signal</keyword>
<dbReference type="Gene3D" id="3.30.200.20">
    <property type="entry name" value="Phosphorylase Kinase, domain 1"/>
    <property type="match status" value="1"/>
</dbReference>
<evidence type="ECO:0000256" key="10">
    <source>
        <dbReference type="ARBA" id="ARBA00023293"/>
    </source>
</evidence>
<keyword evidence="3" id="KW-0723">Serine/threonine-protein kinase</keyword>
<proteinExistence type="predicted"/>
<evidence type="ECO:0000256" key="3">
    <source>
        <dbReference type="ARBA" id="ARBA00022527"/>
    </source>
</evidence>
<feature type="compositionally biased region" description="Acidic residues" evidence="13">
    <location>
        <begin position="731"/>
        <end position="740"/>
    </location>
</feature>
<evidence type="ECO:0000256" key="14">
    <source>
        <dbReference type="SAM" id="SignalP"/>
    </source>
</evidence>
<dbReference type="PROSITE" id="PS50125">
    <property type="entry name" value="GUANYLATE_CYCLASE_2"/>
    <property type="match status" value="1"/>
</dbReference>
<dbReference type="GO" id="GO:0005886">
    <property type="term" value="C:plasma membrane"/>
    <property type="evidence" value="ECO:0007669"/>
    <property type="project" value="TreeGrafter"/>
</dbReference>
<feature type="chain" id="PRO_5040415838" description="guanylate cyclase" evidence="14">
    <location>
        <begin position="26"/>
        <end position="1289"/>
    </location>
</feature>
<keyword evidence="7" id="KW-1133">Transmembrane helix</keyword>
<evidence type="ECO:0000313" key="18">
    <source>
        <dbReference type="Proteomes" id="UP001153069"/>
    </source>
</evidence>
<dbReference type="EMBL" id="CAICTM010001482">
    <property type="protein sequence ID" value="CAB9524010.1"/>
    <property type="molecule type" value="Genomic_DNA"/>
</dbReference>
<evidence type="ECO:0000256" key="6">
    <source>
        <dbReference type="ARBA" id="ARBA00022840"/>
    </source>
</evidence>
<keyword evidence="4" id="KW-0812">Transmembrane</keyword>
<keyword evidence="17" id="KW-0808">Transferase</keyword>
<evidence type="ECO:0000256" key="2">
    <source>
        <dbReference type="ARBA" id="ARBA00012202"/>
    </source>
</evidence>
<dbReference type="GO" id="GO:0035556">
    <property type="term" value="P:intracellular signal transduction"/>
    <property type="evidence" value="ECO:0007669"/>
    <property type="project" value="InterPro"/>
</dbReference>
<dbReference type="Pfam" id="PF07714">
    <property type="entry name" value="PK_Tyr_Ser-Thr"/>
    <property type="match status" value="1"/>
</dbReference>
<dbReference type="Pfam" id="PF00211">
    <property type="entry name" value="Guanylate_cyc"/>
    <property type="match status" value="1"/>
</dbReference>
<dbReference type="InterPro" id="IPR013783">
    <property type="entry name" value="Ig-like_fold"/>
</dbReference>
<evidence type="ECO:0000256" key="1">
    <source>
        <dbReference type="ARBA" id="ARBA00004167"/>
    </source>
</evidence>
<evidence type="ECO:0000256" key="12">
    <source>
        <dbReference type="PROSITE-ProRule" id="PRU10141"/>
    </source>
</evidence>
<comment type="subcellular location">
    <subcellularLocation>
        <location evidence="1">Membrane</location>
        <topology evidence="1">Single-pass membrane protein</topology>
    </subcellularLocation>
</comment>
<dbReference type="PROSITE" id="PS00107">
    <property type="entry name" value="PROTEIN_KINASE_ATP"/>
    <property type="match status" value="1"/>
</dbReference>
<protein>
    <recommendedName>
        <fullName evidence="2">guanylate cyclase</fullName>
        <ecNumber evidence="2">4.6.1.2</ecNumber>
    </recommendedName>
</protein>
<evidence type="ECO:0000313" key="17">
    <source>
        <dbReference type="EMBL" id="CAB9524010.1"/>
    </source>
</evidence>
<feature type="domain" description="Guanylate cyclase" evidence="16">
    <location>
        <begin position="1072"/>
        <end position="1204"/>
    </location>
</feature>
<dbReference type="GO" id="GO:0004383">
    <property type="term" value="F:guanylate cyclase activity"/>
    <property type="evidence" value="ECO:0007669"/>
    <property type="project" value="UniProtKB-EC"/>
</dbReference>
<keyword evidence="18" id="KW-1185">Reference proteome</keyword>
<dbReference type="InterPro" id="IPR008271">
    <property type="entry name" value="Ser/Thr_kinase_AS"/>
</dbReference>
<dbReference type="SUPFAM" id="SSF56112">
    <property type="entry name" value="Protein kinase-like (PK-like)"/>
    <property type="match status" value="1"/>
</dbReference>
<evidence type="ECO:0000259" key="16">
    <source>
        <dbReference type="PROSITE" id="PS50125"/>
    </source>
</evidence>
<dbReference type="SMART" id="SM00220">
    <property type="entry name" value="S_TKc"/>
    <property type="match status" value="1"/>
</dbReference>
<dbReference type="CDD" id="cd07302">
    <property type="entry name" value="CHD"/>
    <property type="match status" value="1"/>
</dbReference>
<dbReference type="GO" id="GO:0005524">
    <property type="term" value="F:ATP binding"/>
    <property type="evidence" value="ECO:0007669"/>
    <property type="project" value="UniProtKB-UniRule"/>
</dbReference>
<feature type="repeat" description="Filamin" evidence="11">
    <location>
        <begin position="526"/>
        <end position="558"/>
    </location>
</feature>
<dbReference type="CDD" id="cd13999">
    <property type="entry name" value="STKc_MAP3K-like"/>
    <property type="match status" value="1"/>
</dbReference>
<dbReference type="GO" id="GO:0004016">
    <property type="term" value="F:adenylate cyclase activity"/>
    <property type="evidence" value="ECO:0007669"/>
    <property type="project" value="TreeGrafter"/>
</dbReference>
<dbReference type="GO" id="GO:0004674">
    <property type="term" value="F:protein serine/threonine kinase activity"/>
    <property type="evidence" value="ECO:0007669"/>
    <property type="project" value="UniProtKB-KW"/>
</dbReference>
<keyword evidence="17" id="KW-0418">Kinase</keyword>
<keyword evidence="5 12" id="KW-0547">Nucleotide-binding</keyword>
<dbReference type="SUPFAM" id="SSF55073">
    <property type="entry name" value="Nucleotide cyclase"/>
    <property type="match status" value="1"/>
</dbReference>
<dbReference type="InterPro" id="IPR001054">
    <property type="entry name" value="A/G_cyclase"/>
</dbReference>
<accession>A0A9N8EPC4</accession>
<dbReference type="Gene3D" id="1.10.510.10">
    <property type="entry name" value="Transferase(Phosphotransferase) domain 1"/>
    <property type="match status" value="1"/>
</dbReference>
<feature type="compositionally biased region" description="Polar residues" evidence="13">
    <location>
        <begin position="713"/>
        <end position="727"/>
    </location>
</feature>
<keyword evidence="6 12" id="KW-0067">ATP-binding</keyword>
<dbReference type="SMART" id="SM00044">
    <property type="entry name" value="CYCc"/>
    <property type="match status" value="1"/>
</dbReference>
<feature type="region of interest" description="Disordered" evidence="13">
    <location>
        <begin position="698"/>
        <end position="740"/>
    </location>
</feature>
<dbReference type="Gene3D" id="2.60.40.10">
    <property type="entry name" value="Immunoglobulins"/>
    <property type="match status" value="1"/>
</dbReference>
<sequence>MMKCPAAMTARILSVVLCLVPLVLGQDDHWPQGQLNCAHGFRQFDPLTQKKIYRVGVHAPNGLETARKEFNLTFETYLTHAVGRRWIPPIEFKMVPTMDPLRDWVDKNADVDFMYSDTGLYSCIGTEIGGQPLGTTISHLTARGRSYNLDMLGGVILTRAENKAINSIKDIKNKIIAAVSISDFAGGQVQFYAMYESNLNYIMDPKQVIFTDNEDEIVKGVLDGRWDVGFVRTGQVERTRDINGTFLDPNLFKVIEPKIYVMDTGDLFPFLHSTPVFPEWPLFAKQNVDRMVSEEVAVALINFEYHKVVGDAIHDCREAFCNTMIDPNCTVPDRTICDTAPPVYFDPTARCDTTRELAEMAYQAGVAGRHNGFRPARSHFELRTMQQSAGFLRENEHGDWQCSRASTLYEGIVCPHGYYKVKERDFLKQCSQSGLPCGSGHQCYCRPCVKAYEVDVMQWHNGTIHQAGCDKMSLCASVEQTRVATFRAYDNLERDGARFTAFMHVGHESKPLDVRNATGTNSSYAYEFEFTHDEVGIAVLEVFANEEQIPESPFRVQIVPRNCEADFPGQRKVSTTVGDCECGSGHVEINGDCMPTTILAIIISSVGLVIACELLYCYLGYRKAKSDEVWQVNTEELHFSQPPEVVGQGAFGVVLLAEYRGTKVAIKRILPNRQPNVAKAKGSKGNLSIESLAAGKISSNSEDSGDIEAPHDNASNSMDPNTDSVGFSRSDDDEDETDSDLDFLGRLSAGRRRSKWAKWFPWLDPNGEARYNASILGSASGSHNSSSTKTVVAFFCPWLDEHARRKHEFELEMRLLSRLRHPCITTVMGAVMSRGCEPMMVMEYMENGSLYDLLRNDTMYTGGEVIMQICRDVAQGLRFLHASKPPIMHGDMKAKNILIDSRFRAKVADFGLSTKKKNGLSGTPFWMAPEYLRGKSEYNPSCDIYSFGIIMYEIYGRKDPYGGEHPRKVLRKICDPRVNKRPPVPNTCPVKMADIMQKCWSPDPFFRPTAKDLDILFLDMAPREAEPVIEETARVRTQVATGDMLYQVFPRKVADKLKAGQKVEPETHPTVTVFFSDIVHFTDISRMLSPVKVCAMLDRLYLAFDKLATTHNVFKVETIGDAWMGVTNLENNQDDSHVKQIAEFAIAAVKASGRVLIDEDDPKKGFVRIRAGFHSGPVVSNVIGSLNPRYGLFGDTVNTASRMESNSYSGKIHCSDASAALLKDQAPEIPLIRRGKIAVKGKGQMTTYWVAEGLTKENKKSDDDDTEIETLFQDDHPTVAFKDDVAYAT</sequence>
<feature type="binding site" evidence="12">
    <location>
        <position position="667"/>
    </location>
    <ligand>
        <name>ATP</name>
        <dbReference type="ChEBI" id="CHEBI:30616"/>
    </ligand>
</feature>
<dbReference type="GO" id="GO:0007168">
    <property type="term" value="P:receptor guanylyl cyclase signaling pathway"/>
    <property type="evidence" value="ECO:0007669"/>
    <property type="project" value="TreeGrafter"/>
</dbReference>
<dbReference type="GO" id="GO:0001653">
    <property type="term" value="F:peptide receptor activity"/>
    <property type="evidence" value="ECO:0007669"/>
    <property type="project" value="TreeGrafter"/>
</dbReference>
<evidence type="ECO:0000256" key="4">
    <source>
        <dbReference type="ARBA" id="ARBA00022692"/>
    </source>
</evidence>
<dbReference type="InterPro" id="IPR017441">
    <property type="entry name" value="Protein_kinase_ATP_BS"/>
</dbReference>
<dbReference type="PROSITE" id="PS50011">
    <property type="entry name" value="PROTEIN_KINASE_DOM"/>
    <property type="match status" value="1"/>
</dbReference>
<dbReference type="Pfam" id="PF12974">
    <property type="entry name" value="Phosphonate-bd"/>
    <property type="match status" value="1"/>
</dbReference>
<dbReference type="Gene3D" id="3.30.70.1230">
    <property type="entry name" value="Nucleotide cyclase"/>
    <property type="match status" value="1"/>
</dbReference>
<feature type="signal peptide" evidence="14">
    <location>
        <begin position="1"/>
        <end position="25"/>
    </location>
</feature>